<name>A0ABV9LX96_9ALTE</name>
<dbReference type="Proteomes" id="UP001595897">
    <property type="component" value="Unassembled WGS sequence"/>
</dbReference>
<evidence type="ECO:0000256" key="1">
    <source>
        <dbReference type="SAM" id="SignalP"/>
    </source>
</evidence>
<dbReference type="RefSeq" id="WP_382407512.1">
    <property type="nucleotide sequence ID" value="NZ_JBHSGU010000002.1"/>
</dbReference>
<feature type="chain" id="PRO_5045692137" evidence="1">
    <location>
        <begin position="19"/>
        <end position="282"/>
    </location>
</feature>
<sequence length="282" mass="32627">MKILLTLMLCLLATSVNADMNARLQQKASDFFKNPSAKRNLIKLLNTHPTYSESDDETPDYPSFDLEGEFGVLVTTGNTNTSMFKLALDADQELESWSNQYFVQFLQRNTEVDDDNIADLDTSRSQISTQFDYKLLNPKYRLFGFAEYDDNQFLQLRHQLTAVAGWSHLAWKREHTEFRYSFGPGWTRSEQEDTGFVLQEMIVRATANYAYRFENNARFRQSITAEMGEVNSKAKSLTSISAKIFERLAMKFSFEMSLDENVSRNVDNFTTQTSISMVYQFF</sequence>
<reference evidence="3" key="1">
    <citation type="journal article" date="2019" name="Int. J. Syst. Evol. Microbiol.">
        <title>The Global Catalogue of Microorganisms (GCM) 10K type strain sequencing project: providing services to taxonomists for standard genome sequencing and annotation.</title>
        <authorList>
            <consortium name="The Broad Institute Genomics Platform"/>
            <consortium name="The Broad Institute Genome Sequencing Center for Infectious Disease"/>
            <person name="Wu L."/>
            <person name="Ma J."/>
        </authorList>
    </citation>
    <scope>NUCLEOTIDE SEQUENCE [LARGE SCALE GENOMIC DNA]</scope>
    <source>
        <strain evidence="3">KACC 12507</strain>
    </source>
</reference>
<organism evidence="2 3">
    <name type="scientific">Glaciecola siphonariae</name>
    <dbReference type="NCBI Taxonomy" id="521012"/>
    <lineage>
        <taxon>Bacteria</taxon>
        <taxon>Pseudomonadati</taxon>
        <taxon>Pseudomonadota</taxon>
        <taxon>Gammaproteobacteria</taxon>
        <taxon>Alteromonadales</taxon>
        <taxon>Alteromonadaceae</taxon>
        <taxon>Glaciecola</taxon>
    </lineage>
</organism>
<evidence type="ECO:0000313" key="2">
    <source>
        <dbReference type="EMBL" id="MFC4700255.1"/>
    </source>
</evidence>
<proteinExistence type="predicted"/>
<comment type="caution">
    <text evidence="2">The sequence shown here is derived from an EMBL/GenBank/DDBJ whole genome shotgun (WGS) entry which is preliminary data.</text>
</comment>
<keyword evidence="1" id="KW-0732">Signal</keyword>
<gene>
    <name evidence="2" type="ORF">ACFO4O_08820</name>
</gene>
<dbReference type="Pfam" id="PF04338">
    <property type="entry name" value="DUF481"/>
    <property type="match status" value="1"/>
</dbReference>
<accession>A0ABV9LX96</accession>
<dbReference type="InterPro" id="IPR007433">
    <property type="entry name" value="DUF481"/>
</dbReference>
<keyword evidence="3" id="KW-1185">Reference proteome</keyword>
<feature type="signal peptide" evidence="1">
    <location>
        <begin position="1"/>
        <end position="18"/>
    </location>
</feature>
<evidence type="ECO:0000313" key="3">
    <source>
        <dbReference type="Proteomes" id="UP001595897"/>
    </source>
</evidence>
<protein>
    <submittedName>
        <fullName evidence="2">YdiY family protein</fullName>
    </submittedName>
</protein>
<dbReference type="EMBL" id="JBHSGU010000002">
    <property type="protein sequence ID" value="MFC4700255.1"/>
    <property type="molecule type" value="Genomic_DNA"/>
</dbReference>